<evidence type="ECO:0000313" key="5">
    <source>
        <dbReference type="Proteomes" id="UP000758603"/>
    </source>
</evidence>
<keyword evidence="2" id="KW-0472">Membrane</keyword>
<evidence type="ECO:0000313" key="4">
    <source>
        <dbReference type="EMBL" id="KAH6653306.1"/>
    </source>
</evidence>
<accession>A0A9P8UJH0</accession>
<evidence type="ECO:0000256" key="1">
    <source>
        <dbReference type="SAM" id="MobiDB-lite"/>
    </source>
</evidence>
<feature type="compositionally biased region" description="Low complexity" evidence="1">
    <location>
        <begin position="277"/>
        <end position="286"/>
    </location>
</feature>
<dbReference type="RefSeq" id="XP_045957583.1">
    <property type="nucleotide sequence ID" value="XM_046103086.1"/>
</dbReference>
<keyword evidence="5" id="KW-1185">Reference proteome</keyword>
<feature type="transmembrane region" description="Helical" evidence="2">
    <location>
        <begin position="338"/>
        <end position="358"/>
    </location>
</feature>
<dbReference type="Proteomes" id="UP000758603">
    <property type="component" value="Unassembled WGS sequence"/>
</dbReference>
<organism evidence="4 5">
    <name type="scientific">Truncatella angustata</name>
    <dbReference type="NCBI Taxonomy" id="152316"/>
    <lineage>
        <taxon>Eukaryota</taxon>
        <taxon>Fungi</taxon>
        <taxon>Dikarya</taxon>
        <taxon>Ascomycota</taxon>
        <taxon>Pezizomycotina</taxon>
        <taxon>Sordariomycetes</taxon>
        <taxon>Xylariomycetidae</taxon>
        <taxon>Amphisphaeriales</taxon>
        <taxon>Sporocadaceae</taxon>
        <taxon>Truncatella</taxon>
    </lineage>
</organism>
<protein>
    <submittedName>
        <fullName evidence="4">Uncharacterized protein</fullName>
    </submittedName>
</protein>
<dbReference type="EMBL" id="JAGPXC010000005">
    <property type="protein sequence ID" value="KAH6653306.1"/>
    <property type="molecule type" value="Genomic_DNA"/>
</dbReference>
<sequence length="359" mass="37671">MAIRFLSSAILTAQIAYAADASVADQLGARPLKLTAGQEIDLTINNATEVGSGYVGEYETTHIKIVMYNMLHMSWMCSLTDFLPAKDGIVKITIPPEMGPSGTYYEISAWGYSLDSASSLAPKHIITGHSTQMLFLSGGEGHWIPAETARELRYYGLPGWENADIPCRSYPCAQACAVKQFPDDSAWVDGSVWMDCLTACDGVVVYQPGLYGYSAPHATSSVSLPQTLPTPTGSCEAKDFRTPCGTECCRESEYCYGYTTCVNLPIDFAAIQSSRSSQSTATATRTGEGSSQKTGTGGVGEATTGTGAGASETSAHSSSAGTSTPTSTGTSGIDRIRVSSTAIAMGLIGCLGVAWLGLI</sequence>
<gene>
    <name evidence="4" type="ORF">BKA67DRAFT_569139</name>
</gene>
<keyword evidence="2" id="KW-1133">Transmembrane helix</keyword>
<dbReference type="AlphaFoldDB" id="A0A9P8UJH0"/>
<comment type="caution">
    <text evidence="4">The sequence shown here is derived from an EMBL/GenBank/DDBJ whole genome shotgun (WGS) entry which is preliminary data.</text>
</comment>
<dbReference type="OrthoDB" id="5076485at2759"/>
<evidence type="ECO:0000256" key="3">
    <source>
        <dbReference type="SAM" id="SignalP"/>
    </source>
</evidence>
<evidence type="ECO:0000256" key="2">
    <source>
        <dbReference type="SAM" id="Phobius"/>
    </source>
</evidence>
<feature type="chain" id="PRO_5040384290" evidence="3">
    <location>
        <begin position="19"/>
        <end position="359"/>
    </location>
</feature>
<dbReference type="GeneID" id="70131978"/>
<keyword evidence="2" id="KW-0812">Transmembrane</keyword>
<reference evidence="4" key="1">
    <citation type="journal article" date="2021" name="Nat. Commun.">
        <title>Genetic determinants of endophytism in the Arabidopsis root mycobiome.</title>
        <authorList>
            <person name="Mesny F."/>
            <person name="Miyauchi S."/>
            <person name="Thiergart T."/>
            <person name="Pickel B."/>
            <person name="Atanasova L."/>
            <person name="Karlsson M."/>
            <person name="Huettel B."/>
            <person name="Barry K.W."/>
            <person name="Haridas S."/>
            <person name="Chen C."/>
            <person name="Bauer D."/>
            <person name="Andreopoulos W."/>
            <person name="Pangilinan J."/>
            <person name="LaButti K."/>
            <person name="Riley R."/>
            <person name="Lipzen A."/>
            <person name="Clum A."/>
            <person name="Drula E."/>
            <person name="Henrissat B."/>
            <person name="Kohler A."/>
            <person name="Grigoriev I.V."/>
            <person name="Martin F.M."/>
            <person name="Hacquard S."/>
        </authorList>
    </citation>
    <scope>NUCLEOTIDE SEQUENCE</scope>
    <source>
        <strain evidence="4">MPI-SDFR-AT-0073</strain>
    </source>
</reference>
<feature type="compositionally biased region" description="Low complexity" evidence="1">
    <location>
        <begin position="301"/>
        <end position="332"/>
    </location>
</feature>
<name>A0A9P8UJH0_9PEZI</name>
<feature type="signal peptide" evidence="3">
    <location>
        <begin position="1"/>
        <end position="18"/>
    </location>
</feature>
<feature type="region of interest" description="Disordered" evidence="1">
    <location>
        <begin position="277"/>
        <end position="333"/>
    </location>
</feature>
<proteinExistence type="predicted"/>
<keyword evidence="3" id="KW-0732">Signal</keyword>